<comment type="caution">
    <text evidence="1">The sequence shown here is derived from an EMBL/GenBank/DDBJ whole genome shotgun (WGS) entry which is preliminary data.</text>
</comment>
<gene>
    <name evidence="1" type="ORF">Tci_296644</name>
</gene>
<organism evidence="1">
    <name type="scientific">Tanacetum cinerariifolium</name>
    <name type="common">Dalmatian daisy</name>
    <name type="synonym">Chrysanthemum cinerariifolium</name>
    <dbReference type="NCBI Taxonomy" id="118510"/>
    <lineage>
        <taxon>Eukaryota</taxon>
        <taxon>Viridiplantae</taxon>
        <taxon>Streptophyta</taxon>
        <taxon>Embryophyta</taxon>
        <taxon>Tracheophyta</taxon>
        <taxon>Spermatophyta</taxon>
        <taxon>Magnoliopsida</taxon>
        <taxon>eudicotyledons</taxon>
        <taxon>Gunneridae</taxon>
        <taxon>Pentapetalae</taxon>
        <taxon>asterids</taxon>
        <taxon>campanulids</taxon>
        <taxon>Asterales</taxon>
        <taxon>Asteraceae</taxon>
        <taxon>Asteroideae</taxon>
        <taxon>Anthemideae</taxon>
        <taxon>Anthemidinae</taxon>
        <taxon>Tanacetum</taxon>
    </lineage>
</organism>
<feature type="non-terminal residue" evidence="1">
    <location>
        <position position="1"/>
    </location>
</feature>
<dbReference type="AlphaFoldDB" id="A0A699H334"/>
<sequence>TVRQCDEDLFREIAMLSEIEKIGVNEVVETANFGDASLHMNVNGMENEILSSSSSLTSSSWTDISLKMKELGPDGEKQSKEAKDEDVQVIKHESNFDSICYLFSITMCKYNDMNLAKQVDGSPCEGEGDWRTINSIVSLLTNPSSPKETSNFILPSGFMTSHEKPTKVFPLDSAEGYIWVPHVGCNFLLSDNRYGDCIDDDLLRMKPLGVCHFCVPNGVISYMSWDFPAWKFTTPCPQYSGSSHEPFVEFRPFIDAARRKPVEPPLGCPIQHVLEHSAPHRHWSFFRICGSGESTNVIIRICRSVMHFHIDPLLPLRSKCHRLNPKKWVCRNLIVVDMFLYQGLEGIQMSLDKAMCVGRDFTVSPTPPGLTACACEVLGSLQGGIWSRTGHFISLVD</sequence>
<reference evidence="1" key="1">
    <citation type="journal article" date="2019" name="Sci. Rep.">
        <title>Draft genome of Tanacetum cinerariifolium, the natural source of mosquito coil.</title>
        <authorList>
            <person name="Yamashiro T."/>
            <person name="Shiraishi A."/>
            <person name="Satake H."/>
            <person name="Nakayama K."/>
        </authorList>
    </citation>
    <scope>NUCLEOTIDE SEQUENCE</scope>
</reference>
<dbReference type="EMBL" id="BKCJ010097378">
    <property type="protein sequence ID" value="GEX24669.1"/>
    <property type="molecule type" value="Genomic_DNA"/>
</dbReference>
<accession>A0A699H334</accession>
<evidence type="ECO:0000313" key="1">
    <source>
        <dbReference type="EMBL" id="GEX24669.1"/>
    </source>
</evidence>
<proteinExistence type="predicted"/>
<name>A0A699H334_TANCI</name>
<protein>
    <submittedName>
        <fullName evidence="1">Nuclease associated modular domain 3</fullName>
    </submittedName>
</protein>